<comment type="caution">
    <text evidence="3">The sequence shown here is derived from an EMBL/GenBank/DDBJ whole genome shotgun (WGS) entry which is preliminary data.</text>
</comment>
<evidence type="ECO:0000256" key="2">
    <source>
        <dbReference type="SAM" id="Phobius"/>
    </source>
</evidence>
<dbReference type="EMBL" id="MCFF01000039">
    <property type="protein sequence ID" value="ORZ07966.1"/>
    <property type="molecule type" value="Genomic_DNA"/>
</dbReference>
<keyword evidence="4" id="KW-1185">Reference proteome</keyword>
<accession>A0A1Y2GHT7</accession>
<feature type="region of interest" description="Disordered" evidence="1">
    <location>
        <begin position="62"/>
        <end position="128"/>
    </location>
</feature>
<reference evidence="3 4" key="1">
    <citation type="submission" date="2016-07" db="EMBL/GenBank/DDBJ databases">
        <title>Pervasive Adenine N6-methylation of Active Genes in Fungi.</title>
        <authorList>
            <consortium name="DOE Joint Genome Institute"/>
            <person name="Mondo S.J."/>
            <person name="Dannebaum R.O."/>
            <person name="Kuo R.C."/>
            <person name="Labutti K."/>
            <person name="Haridas S."/>
            <person name="Kuo A."/>
            <person name="Salamov A."/>
            <person name="Ahrendt S.R."/>
            <person name="Lipzen A."/>
            <person name="Sullivan W."/>
            <person name="Andreopoulos W.B."/>
            <person name="Clum A."/>
            <person name="Lindquist E."/>
            <person name="Daum C."/>
            <person name="Ramamoorthy G.K."/>
            <person name="Gryganskyi A."/>
            <person name="Culley D."/>
            <person name="Magnuson J.K."/>
            <person name="James T.Y."/>
            <person name="O'Malley M.A."/>
            <person name="Stajich J.E."/>
            <person name="Spatafora J.W."/>
            <person name="Visel A."/>
            <person name="Grigoriev I.V."/>
        </authorList>
    </citation>
    <scope>NUCLEOTIDE SEQUENCE [LARGE SCALE GENOMIC DNA]</scope>
    <source>
        <strain evidence="3 4">NRRL 3116</strain>
    </source>
</reference>
<keyword evidence="2" id="KW-0812">Transmembrane</keyword>
<dbReference type="AlphaFoldDB" id="A0A1Y2GHT7"/>
<keyword evidence="2" id="KW-1133">Transmembrane helix</keyword>
<protein>
    <submittedName>
        <fullName evidence="3">Uncharacterized protein</fullName>
    </submittedName>
</protein>
<proteinExistence type="predicted"/>
<evidence type="ECO:0000313" key="4">
    <source>
        <dbReference type="Proteomes" id="UP000193648"/>
    </source>
</evidence>
<organism evidence="3 4">
    <name type="scientific">Lobosporangium transversale</name>
    <dbReference type="NCBI Taxonomy" id="64571"/>
    <lineage>
        <taxon>Eukaryota</taxon>
        <taxon>Fungi</taxon>
        <taxon>Fungi incertae sedis</taxon>
        <taxon>Mucoromycota</taxon>
        <taxon>Mortierellomycotina</taxon>
        <taxon>Mortierellomycetes</taxon>
        <taxon>Mortierellales</taxon>
        <taxon>Mortierellaceae</taxon>
        <taxon>Lobosporangium</taxon>
    </lineage>
</organism>
<name>A0A1Y2GHT7_9FUNG</name>
<sequence>MVFWKRSLPPVTHVYQESIAHRVRDILTGTDHPSQKQRDKAAIKALQRPEALAGVIEILKTMPEPGPQADDWGNSADDSSYGEGEAKQKQKQSQGQEPVQPVQALFKENDNKSNIKKSGDNSKNSKPNGTTIVAATTIAAAAATSAAAAALAVSNRKKNRSTTVKESTVTDKNTTITTKTIVRFHPSKDTVSSCAYWWGYEIFIPQPALSRIASAQDVSTAFLGFLSSVGLVVPAIVPFLGYIAAYVGLEFAVIKAQNEGKGVILASTWLVPVALVPRAWDVPDDDDNVDNNNGGA</sequence>
<gene>
    <name evidence="3" type="ORF">BCR41DRAFT_388703</name>
</gene>
<keyword evidence="2" id="KW-0472">Membrane</keyword>
<evidence type="ECO:0000313" key="3">
    <source>
        <dbReference type="EMBL" id="ORZ07966.1"/>
    </source>
</evidence>
<dbReference type="InParanoid" id="A0A1Y2GHT7"/>
<dbReference type="RefSeq" id="XP_021878200.1">
    <property type="nucleotide sequence ID" value="XM_022028031.1"/>
</dbReference>
<feature type="compositionally biased region" description="Basic and acidic residues" evidence="1">
    <location>
        <begin position="107"/>
        <end position="120"/>
    </location>
</feature>
<dbReference type="GeneID" id="33569874"/>
<feature type="transmembrane region" description="Helical" evidence="2">
    <location>
        <begin position="132"/>
        <end position="153"/>
    </location>
</feature>
<dbReference type="Proteomes" id="UP000193648">
    <property type="component" value="Unassembled WGS sequence"/>
</dbReference>
<evidence type="ECO:0000256" key="1">
    <source>
        <dbReference type="SAM" id="MobiDB-lite"/>
    </source>
</evidence>
<dbReference type="OrthoDB" id="2434934at2759"/>
<feature type="transmembrane region" description="Helical" evidence="2">
    <location>
        <begin position="221"/>
        <end position="249"/>
    </location>
</feature>